<keyword evidence="8" id="KW-0407">Ion channel</keyword>
<proteinExistence type="inferred from homology"/>
<dbReference type="PANTHER" id="PTHR32261:SF1">
    <property type="entry name" value="CALCIUM HOMEOSTASIS MODULATOR PROTEIN"/>
    <property type="match status" value="1"/>
</dbReference>
<evidence type="ECO:0000256" key="9">
    <source>
        <dbReference type="SAM" id="Phobius"/>
    </source>
</evidence>
<sequence length="266" mass="29938">MSAISPILGGLSSFLQNHQVSLTNGVLIVFTVGGEKIFHFASFKCPCQQPLASVYSSSFMIGPAVIMGVIGILVNNLTWRLCHGCMYRSPRSRHGVPETIRQCSSVFARSCVVPSAWLFVTLLDGNYYVCLVSTAPCETESEENRRLVATSQIISWIFLVTTVAIATLVMIFSRCMDHMTFVHSRYLSIYRDAERQQFEELMTKKAQQLAKLNAEVFLNESKLQKEDWDAISMAPSYKVAIAVDKEEEPLYTPLHKWAFRHQVPGK</sequence>
<comment type="subcellular location">
    <subcellularLocation>
        <location evidence="1">Membrane</location>
        <topology evidence="1">Multi-pass membrane protein</topology>
    </subcellularLocation>
</comment>
<keyword evidence="7 9" id="KW-0472">Membrane</keyword>
<keyword evidence="3" id="KW-0813">Transport</keyword>
<evidence type="ECO:0000313" key="10">
    <source>
        <dbReference type="EMBL" id="KFM62005.1"/>
    </source>
</evidence>
<dbReference type="GO" id="GO:0005261">
    <property type="term" value="F:monoatomic cation channel activity"/>
    <property type="evidence" value="ECO:0007669"/>
    <property type="project" value="TreeGrafter"/>
</dbReference>
<evidence type="ECO:0000256" key="8">
    <source>
        <dbReference type="ARBA" id="ARBA00023303"/>
    </source>
</evidence>
<dbReference type="Proteomes" id="UP000054359">
    <property type="component" value="Unassembled WGS sequence"/>
</dbReference>
<comment type="similarity">
    <text evidence="2">Belongs to the CALHM family.</text>
</comment>
<dbReference type="AlphaFoldDB" id="A0A087TA66"/>
<feature type="transmembrane region" description="Helical" evidence="9">
    <location>
        <begin position="60"/>
        <end position="82"/>
    </location>
</feature>
<feature type="non-terminal residue" evidence="10">
    <location>
        <position position="266"/>
    </location>
</feature>
<evidence type="ECO:0000256" key="6">
    <source>
        <dbReference type="ARBA" id="ARBA00023065"/>
    </source>
</evidence>
<keyword evidence="6" id="KW-0406">Ion transport</keyword>
<evidence type="ECO:0000256" key="4">
    <source>
        <dbReference type="ARBA" id="ARBA00022692"/>
    </source>
</evidence>
<dbReference type="OrthoDB" id="5956364at2759"/>
<evidence type="ECO:0000256" key="7">
    <source>
        <dbReference type="ARBA" id="ARBA00023136"/>
    </source>
</evidence>
<keyword evidence="5 9" id="KW-1133">Transmembrane helix</keyword>
<keyword evidence="11" id="KW-1185">Reference proteome</keyword>
<dbReference type="GO" id="GO:1904669">
    <property type="term" value="P:ATP export"/>
    <property type="evidence" value="ECO:0007669"/>
    <property type="project" value="UniProtKB-ARBA"/>
</dbReference>
<evidence type="ECO:0000256" key="3">
    <source>
        <dbReference type="ARBA" id="ARBA00022448"/>
    </source>
</evidence>
<reference evidence="10 11" key="1">
    <citation type="submission" date="2013-11" db="EMBL/GenBank/DDBJ databases">
        <title>Genome sequencing of Stegodyphus mimosarum.</title>
        <authorList>
            <person name="Bechsgaard J."/>
        </authorList>
    </citation>
    <scope>NUCLEOTIDE SEQUENCE [LARGE SCALE GENOMIC DNA]</scope>
</reference>
<organism evidence="10 11">
    <name type="scientific">Stegodyphus mimosarum</name>
    <name type="common">African social velvet spider</name>
    <dbReference type="NCBI Taxonomy" id="407821"/>
    <lineage>
        <taxon>Eukaryota</taxon>
        <taxon>Metazoa</taxon>
        <taxon>Ecdysozoa</taxon>
        <taxon>Arthropoda</taxon>
        <taxon>Chelicerata</taxon>
        <taxon>Arachnida</taxon>
        <taxon>Araneae</taxon>
        <taxon>Araneomorphae</taxon>
        <taxon>Entelegynae</taxon>
        <taxon>Eresoidea</taxon>
        <taxon>Eresidae</taxon>
        <taxon>Stegodyphus</taxon>
    </lineage>
</organism>
<evidence type="ECO:0000256" key="5">
    <source>
        <dbReference type="ARBA" id="ARBA00022989"/>
    </source>
</evidence>
<protein>
    <submittedName>
        <fullName evidence="10">Protein FAM26F</fullName>
    </submittedName>
</protein>
<dbReference type="OMA" id="KFWKIYS"/>
<keyword evidence="4 9" id="KW-0812">Transmembrane</keyword>
<gene>
    <name evidence="10" type="ORF">X975_01451</name>
</gene>
<dbReference type="GO" id="GO:0005886">
    <property type="term" value="C:plasma membrane"/>
    <property type="evidence" value="ECO:0007669"/>
    <property type="project" value="TreeGrafter"/>
</dbReference>
<feature type="transmembrane region" description="Helical" evidence="9">
    <location>
        <begin position="153"/>
        <end position="172"/>
    </location>
</feature>
<dbReference type="PANTHER" id="PTHR32261">
    <property type="entry name" value="CALCIUM HOMEOSTASIS MODULATOR PROTEIN"/>
    <property type="match status" value="1"/>
</dbReference>
<dbReference type="STRING" id="407821.A0A087TA66"/>
<evidence type="ECO:0000256" key="1">
    <source>
        <dbReference type="ARBA" id="ARBA00004141"/>
    </source>
</evidence>
<evidence type="ECO:0000256" key="2">
    <source>
        <dbReference type="ARBA" id="ARBA00008497"/>
    </source>
</evidence>
<dbReference type="EMBL" id="KK114248">
    <property type="protein sequence ID" value="KFM62005.1"/>
    <property type="molecule type" value="Genomic_DNA"/>
</dbReference>
<evidence type="ECO:0000313" key="11">
    <source>
        <dbReference type="Proteomes" id="UP000054359"/>
    </source>
</evidence>
<dbReference type="Pfam" id="PF14798">
    <property type="entry name" value="Ca_hom_mod"/>
    <property type="match status" value="2"/>
</dbReference>
<accession>A0A087TA66</accession>
<dbReference type="InterPro" id="IPR029569">
    <property type="entry name" value="CALHM"/>
</dbReference>
<name>A0A087TA66_STEMI</name>